<sequence length="403" mass="45760">MKKLYILTPLLLIFLASCGTPESEVADQTQTASDEEEMNTAPVEEQEETVTNEVGENPGYYQTVIPYQISPSRGLTSSNMVSSYNIETFEKGLFDISKSVFSTDDYVFREGQVFTEEMVRGFLNRSYTSEEIDAMSEEEKADNNAFSNLGLNPSTEGETDPETIAEEAPLYLSHILEQNYMTKDEDGNMDFSGMTIGLAMNSEYYYQKEEYGETYTKTLDEQEVREQGERMAAEILERIRANEQYQDMTIVFGIFMQSGETDITPGHFLSTATVEPGSDEISSFTEIQENYVLLPSSEAGSISEEINSDYQNFNRKLESYFDSFTTSIGQGYFKDGNLEHLSIEIPVEYTSRGEIIGLTQYVSELVQEHFRNTNVEISIKDKSKSYALITKNEDDEMDVHIYE</sequence>
<dbReference type="EMBL" id="LAYZ01000023">
    <property type="protein sequence ID" value="KKK34276.1"/>
    <property type="molecule type" value="Genomic_DNA"/>
</dbReference>
<feature type="signal peptide" evidence="2">
    <location>
        <begin position="1"/>
        <end position="19"/>
    </location>
</feature>
<dbReference type="RefSeq" id="WP_046515640.1">
    <property type="nucleotide sequence ID" value="NZ_LAYZ01000023.1"/>
</dbReference>
<dbReference type="PIRSF" id="PIRSF012509">
    <property type="entry name" value="CamS"/>
    <property type="match status" value="1"/>
</dbReference>
<dbReference type="Pfam" id="PF07537">
    <property type="entry name" value="CamS"/>
    <property type="match status" value="1"/>
</dbReference>
<dbReference type="AlphaFoldDB" id="A0A0M2SKS5"/>
<name>A0A0M2SKS5_9STAP</name>
<dbReference type="PROSITE" id="PS51257">
    <property type="entry name" value="PROKAR_LIPOPROTEIN"/>
    <property type="match status" value="1"/>
</dbReference>
<proteinExistence type="predicted"/>
<gene>
    <name evidence="3" type="ORF">WN59_08355</name>
</gene>
<dbReference type="Proteomes" id="UP000034287">
    <property type="component" value="Unassembled WGS sequence"/>
</dbReference>
<dbReference type="CDD" id="cd13441">
    <property type="entry name" value="CamS_repeat_1"/>
    <property type="match status" value="1"/>
</dbReference>
<accession>A0A0M2SKS5</accession>
<comment type="caution">
    <text evidence="3">The sequence shown here is derived from an EMBL/GenBank/DDBJ whole genome shotgun (WGS) entry which is preliminary data.</text>
</comment>
<dbReference type="PATRIC" id="fig|1432562.3.peg.1643"/>
<keyword evidence="2" id="KW-0732">Signal</keyword>
<evidence type="ECO:0000313" key="3">
    <source>
        <dbReference type="EMBL" id="KKK34276.1"/>
    </source>
</evidence>
<reference evidence="3 4" key="1">
    <citation type="submission" date="2015-04" db="EMBL/GenBank/DDBJ databases">
        <title>Taxonomic description and genome sequence of Salinicoccus sediminis sp. nov., a novel hyper halotolerant bacterium isolated from marine sediment.</title>
        <authorList>
            <person name="Mathan Kumar R."/>
            <person name="Kaur G."/>
            <person name="Kumar N."/>
            <person name="Kumar A."/>
            <person name="Singh N.K."/>
            <person name="Kaur N."/>
            <person name="Mayilraj S."/>
        </authorList>
    </citation>
    <scope>NUCLEOTIDE SEQUENCE [LARGE SCALE GENOMIC DNA]</scope>
    <source>
        <strain evidence="3 4">SV-16</strain>
    </source>
</reference>
<protein>
    <recommendedName>
        <fullName evidence="5">CamS family sex pheromone protein</fullName>
    </recommendedName>
</protein>
<evidence type="ECO:0000313" key="4">
    <source>
        <dbReference type="Proteomes" id="UP000034287"/>
    </source>
</evidence>
<keyword evidence="4" id="KW-1185">Reference proteome</keyword>
<evidence type="ECO:0008006" key="5">
    <source>
        <dbReference type="Google" id="ProtNLM"/>
    </source>
</evidence>
<dbReference type="OrthoDB" id="9795361at2"/>
<dbReference type="InterPro" id="IPR011426">
    <property type="entry name" value="CamS"/>
</dbReference>
<dbReference type="Gene3D" id="3.10.570.10">
    <property type="entry name" value="sex pheromone staph- cam373 precursor domain"/>
    <property type="match status" value="1"/>
</dbReference>
<organism evidence="3 4">
    <name type="scientific">Salinicoccus sediminis</name>
    <dbReference type="NCBI Taxonomy" id="1432562"/>
    <lineage>
        <taxon>Bacteria</taxon>
        <taxon>Bacillati</taxon>
        <taxon>Bacillota</taxon>
        <taxon>Bacilli</taxon>
        <taxon>Bacillales</taxon>
        <taxon>Staphylococcaceae</taxon>
        <taxon>Salinicoccus</taxon>
    </lineage>
</organism>
<evidence type="ECO:0000256" key="1">
    <source>
        <dbReference type="SAM" id="MobiDB-lite"/>
    </source>
</evidence>
<evidence type="ECO:0000256" key="2">
    <source>
        <dbReference type="SAM" id="SignalP"/>
    </source>
</evidence>
<feature type="region of interest" description="Disordered" evidence="1">
    <location>
        <begin position="25"/>
        <end position="57"/>
    </location>
</feature>
<dbReference type="STRING" id="1432562.WN59_08355"/>
<dbReference type="CDD" id="cd13440">
    <property type="entry name" value="CamS_repeat_2"/>
    <property type="match status" value="1"/>
</dbReference>
<feature type="compositionally biased region" description="Acidic residues" evidence="1">
    <location>
        <begin position="33"/>
        <end position="50"/>
    </location>
</feature>
<feature type="chain" id="PRO_5038639059" description="CamS family sex pheromone protein" evidence="2">
    <location>
        <begin position="20"/>
        <end position="403"/>
    </location>
</feature>